<gene>
    <name evidence="2" type="ORF">Lpp123_11261</name>
</gene>
<protein>
    <submittedName>
        <fullName evidence="2">Uncharacterized protein</fullName>
    </submittedName>
</protein>
<dbReference type="Proteomes" id="UP000014316">
    <property type="component" value="Unassembled WGS sequence"/>
</dbReference>
<proteinExistence type="predicted"/>
<comment type="caution">
    <text evidence="2">The sequence shown here is derived from an EMBL/GenBank/DDBJ whole genome shotgun (WGS) entry which is preliminary data.</text>
</comment>
<evidence type="ECO:0000313" key="3">
    <source>
        <dbReference type="Proteomes" id="UP000014316"/>
    </source>
</evidence>
<name>A0A829G4N8_LACPA</name>
<dbReference type="EMBL" id="ANJW01000670">
    <property type="protein sequence ID" value="EPC52254.1"/>
    <property type="molecule type" value="Genomic_DNA"/>
</dbReference>
<sequence>MLFPELLVALRTELVHTVAETRSLAQKPAHKDLKPKMTKAQPFRLEA</sequence>
<organism evidence="2 3">
    <name type="scientific">Lacticaseibacillus paracasei subsp. paracasei Lpp123</name>
    <dbReference type="NCBI Taxonomy" id="1256201"/>
    <lineage>
        <taxon>Bacteria</taxon>
        <taxon>Bacillati</taxon>
        <taxon>Bacillota</taxon>
        <taxon>Bacilli</taxon>
        <taxon>Lactobacillales</taxon>
        <taxon>Lactobacillaceae</taxon>
        <taxon>Lacticaseibacillus</taxon>
    </lineage>
</organism>
<dbReference type="AlphaFoldDB" id="A0A829G4N8"/>
<feature type="non-terminal residue" evidence="2">
    <location>
        <position position="47"/>
    </location>
</feature>
<dbReference type="NCBIfam" id="NF040509">
    <property type="entry name" value="Lacto_palin_RPT"/>
    <property type="match status" value="1"/>
</dbReference>
<evidence type="ECO:0000256" key="1">
    <source>
        <dbReference type="SAM" id="MobiDB-lite"/>
    </source>
</evidence>
<evidence type="ECO:0000313" key="2">
    <source>
        <dbReference type="EMBL" id="EPC52254.1"/>
    </source>
</evidence>
<feature type="region of interest" description="Disordered" evidence="1">
    <location>
        <begin position="25"/>
        <end position="47"/>
    </location>
</feature>
<accession>A0A829G4N8</accession>
<reference evidence="2 3" key="1">
    <citation type="journal article" date="2013" name="PLoS ONE">
        <title>Lactobacillus paracasei comparative genomics: towards species pan-genome definition and exploitation of diversity.</title>
        <authorList>
            <person name="Smokvina T."/>
            <person name="Wels M."/>
            <person name="Polka J."/>
            <person name="Chervaux C."/>
            <person name="Brisse S."/>
            <person name="Boekhorst J."/>
            <person name="van Hylckama Vlieg J.E."/>
            <person name="Siezen R.J."/>
        </authorList>
    </citation>
    <scope>NUCLEOTIDE SEQUENCE [LARGE SCALE GENOMIC DNA]</scope>
    <source>
        <strain evidence="2 3">Lpp123</strain>
    </source>
</reference>